<evidence type="ECO:0000313" key="1">
    <source>
        <dbReference type="EMBL" id="ORE09647.1"/>
    </source>
</evidence>
<reference evidence="1" key="1">
    <citation type="journal article" date="2016" name="Proc. Natl. Acad. Sci. U.S.A.">
        <title>Lipid metabolic changes in an early divergent fungus govern the establishment of a mutualistic symbiosis with endobacteria.</title>
        <authorList>
            <person name="Lastovetsky O.A."/>
            <person name="Gaspar M.L."/>
            <person name="Mondo S.J."/>
            <person name="LaButti K.M."/>
            <person name="Sandor L."/>
            <person name="Grigoriev I.V."/>
            <person name="Henry S.A."/>
            <person name="Pawlowska T.E."/>
        </authorList>
    </citation>
    <scope>NUCLEOTIDE SEQUENCE [LARGE SCALE GENOMIC DNA]</scope>
    <source>
        <strain evidence="1">ATCC 52814</strain>
    </source>
</reference>
<protein>
    <submittedName>
        <fullName evidence="1">Uncharacterized protein</fullName>
    </submittedName>
</protein>
<proteinExistence type="predicted"/>
<sequence length="55" mass="6145">MRSRDSLLVILPFLLLLYLALLYEPTALIPLVVPLFVVQPSLVEAILAGILRLPF</sequence>
<dbReference type="AlphaFoldDB" id="A0A1X0RC89"/>
<dbReference type="Proteomes" id="UP000242414">
    <property type="component" value="Unassembled WGS sequence"/>
</dbReference>
<organism evidence="1">
    <name type="scientific">Rhizopus microsporus var. microsporus</name>
    <dbReference type="NCBI Taxonomy" id="86635"/>
    <lineage>
        <taxon>Eukaryota</taxon>
        <taxon>Fungi</taxon>
        <taxon>Fungi incertae sedis</taxon>
        <taxon>Mucoromycota</taxon>
        <taxon>Mucoromycotina</taxon>
        <taxon>Mucoromycetes</taxon>
        <taxon>Mucorales</taxon>
        <taxon>Mucorineae</taxon>
        <taxon>Rhizopodaceae</taxon>
        <taxon>Rhizopus</taxon>
    </lineage>
</organism>
<accession>A0A1X0RC89</accession>
<dbReference type="EMBL" id="KV921873">
    <property type="protein sequence ID" value="ORE09647.1"/>
    <property type="molecule type" value="Genomic_DNA"/>
</dbReference>
<name>A0A1X0RC89_RHIZD</name>
<dbReference type="VEuPathDB" id="FungiDB:BCV72DRAFT_222701"/>
<gene>
    <name evidence="1" type="ORF">BCV72DRAFT_222701</name>
</gene>